<accession>A0A1Y5SFC8</accession>
<keyword evidence="1" id="KW-0732">Signal</keyword>
<dbReference type="AlphaFoldDB" id="A0A1Y5SFC8"/>
<protein>
    <submittedName>
        <fullName evidence="2">Uncharacterized protein</fullName>
    </submittedName>
</protein>
<dbReference type="EMBL" id="FWFS01000004">
    <property type="protein sequence ID" value="SLN38291.1"/>
    <property type="molecule type" value="Genomic_DNA"/>
</dbReference>
<dbReference type="Proteomes" id="UP000193862">
    <property type="component" value="Unassembled WGS sequence"/>
</dbReference>
<evidence type="ECO:0000313" key="3">
    <source>
        <dbReference type="Proteomes" id="UP000193862"/>
    </source>
</evidence>
<proteinExistence type="predicted"/>
<feature type="chain" id="PRO_5012712218" evidence="1">
    <location>
        <begin position="23"/>
        <end position="104"/>
    </location>
</feature>
<keyword evidence="3" id="KW-1185">Reference proteome</keyword>
<feature type="signal peptide" evidence="1">
    <location>
        <begin position="1"/>
        <end position="22"/>
    </location>
</feature>
<reference evidence="2 3" key="1">
    <citation type="submission" date="2017-03" db="EMBL/GenBank/DDBJ databases">
        <authorList>
            <person name="Afonso C.L."/>
            <person name="Miller P.J."/>
            <person name="Scott M.A."/>
            <person name="Spackman E."/>
            <person name="Goraichik I."/>
            <person name="Dimitrov K.M."/>
            <person name="Suarez D.L."/>
            <person name="Swayne D.E."/>
        </authorList>
    </citation>
    <scope>NUCLEOTIDE SEQUENCE [LARGE SCALE GENOMIC DNA]</scope>
    <source>
        <strain evidence="2 3">CECT 8620</strain>
    </source>
</reference>
<organism evidence="2 3">
    <name type="scientific">Aquimixticola soesokkakensis</name>
    <dbReference type="NCBI Taxonomy" id="1519096"/>
    <lineage>
        <taxon>Bacteria</taxon>
        <taxon>Pseudomonadati</taxon>
        <taxon>Pseudomonadota</taxon>
        <taxon>Alphaproteobacteria</taxon>
        <taxon>Rhodobacterales</taxon>
        <taxon>Paracoccaceae</taxon>
        <taxon>Aquimixticola</taxon>
    </lineage>
</organism>
<evidence type="ECO:0000256" key="1">
    <source>
        <dbReference type="SAM" id="SignalP"/>
    </source>
</evidence>
<dbReference type="OrthoDB" id="9810895at2"/>
<sequence length="104" mass="10245">MKILTLAGAAGVIASLAAPADAACDVPAALNGALLAREFGEVPLWTGGADLFLGEGPVTGQITLFTAPDGGSWSLLAVGEDGASCIIASGQFWQPGGFVIGEEG</sequence>
<gene>
    <name evidence="2" type="ORF">AQS8620_01437</name>
</gene>
<dbReference type="RefSeq" id="WP_085836136.1">
    <property type="nucleotide sequence ID" value="NZ_FWFS01000004.1"/>
</dbReference>
<evidence type="ECO:0000313" key="2">
    <source>
        <dbReference type="EMBL" id="SLN38291.1"/>
    </source>
</evidence>
<name>A0A1Y5SFC8_9RHOB</name>